<feature type="region of interest" description="Disordered" evidence="2">
    <location>
        <begin position="255"/>
        <end position="282"/>
    </location>
</feature>
<dbReference type="GeneID" id="116215854"/>
<dbReference type="SMART" id="SM00166">
    <property type="entry name" value="UBX"/>
    <property type="match status" value="1"/>
</dbReference>
<dbReference type="GO" id="GO:0036503">
    <property type="term" value="P:ERAD pathway"/>
    <property type="evidence" value="ECO:0007669"/>
    <property type="project" value="TreeGrafter"/>
</dbReference>
<dbReference type="InterPro" id="IPR006577">
    <property type="entry name" value="UAS"/>
</dbReference>
<dbReference type="InterPro" id="IPR029071">
    <property type="entry name" value="Ubiquitin-like_domsf"/>
</dbReference>
<dbReference type="InterPro" id="IPR049483">
    <property type="entry name" value="FAF1_2-like_UAS"/>
</dbReference>
<protein>
    <submittedName>
        <fullName evidence="7">Plant UBX domain-containing protein 10-like</fullName>
    </submittedName>
</protein>
<dbReference type="PANTHER" id="PTHR23322">
    <property type="entry name" value="FAS-ASSOCIATED PROTEIN"/>
    <property type="match status" value="1"/>
</dbReference>
<dbReference type="CDD" id="cd01767">
    <property type="entry name" value="UBX"/>
    <property type="match status" value="1"/>
</dbReference>
<dbReference type="Gene3D" id="3.10.20.90">
    <property type="entry name" value="Phosphatidylinositol 3-kinase Catalytic Subunit, Chain A, domain 1"/>
    <property type="match status" value="1"/>
</dbReference>
<evidence type="ECO:0000256" key="1">
    <source>
        <dbReference type="ARBA" id="ARBA00022786"/>
    </source>
</evidence>
<evidence type="ECO:0000313" key="7">
    <source>
        <dbReference type="RefSeq" id="XP_031407503.1"/>
    </source>
</evidence>
<dbReference type="SUPFAM" id="SSF54236">
    <property type="entry name" value="Ubiquitin-like"/>
    <property type="match status" value="1"/>
</dbReference>
<dbReference type="Pfam" id="PF21021">
    <property type="entry name" value="FAF1"/>
    <property type="match status" value="1"/>
</dbReference>
<dbReference type="AlphaFoldDB" id="A0A218XZS8"/>
<evidence type="ECO:0000256" key="2">
    <source>
        <dbReference type="SAM" id="MobiDB-lite"/>
    </source>
</evidence>
<feature type="domain" description="UBX" evidence="3">
    <location>
        <begin position="296"/>
        <end position="374"/>
    </location>
</feature>
<keyword evidence="6" id="KW-1185">Reference proteome</keyword>
<dbReference type="Gene3D" id="3.40.30.10">
    <property type="entry name" value="Glutaredoxin"/>
    <property type="match status" value="1"/>
</dbReference>
<evidence type="ECO:0000313" key="4">
    <source>
        <dbReference type="EMBL" id="OWM90513.1"/>
    </source>
</evidence>
<organism evidence="4 5">
    <name type="scientific">Punica granatum</name>
    <name type="common">Pomegranate</name>
    <dbReference type="NCBI Taxonomy" id="22663"/>
    <lineage>
        <taxon>Eukaryota</taxon>
        <taxon>Viridiplantae</taxon>
        <taxon>Streptophyta</taxon>
        <taxon>Embryophyta</taxon>
        <taxon>Tracheophyta</taxon>
        <taxon>Spermatophyta</taxon>
        <taxon>Magnoliopsida</taxon>
        <taxon>eudicotyledons</taxon>
        <taxon>Gunneridae</taxon>
        <taxon>Pentapetalae</taxon>
        <taxon>rosids</taxon>
        <taxon>malvids</taxon>
        <taxon>Myrtales</taxon>
        <taxon>Lythraceae</taxon>
        <taxon>Punica</taxon>
    </lineage>
</organism>
<dbReference type="OrthoDB" id="1026733at2759"/>
<dbReference type="Proteomes" id="UP000515151">
    <property type="component" value="Chromosome 8"/>
</dbReference>
<reference evidence="5" key="1">
    <citation type="journal article" date="2017" name="Plant J.">
        <title>The pomegranate (Punica granatum L.) genome and the genomics of punicalagin biosynthesis.</title>
        <authorList>
            <person name="Qin G."/>
            <person name="Xu C."/>
            <person name="Ming R."/>
            <person name="Tang H."/>
            <person name="Guyot R."/>
            <person name="Kramer E.M."/>
            <person name="Hu Y."/>
            <person name="Yi X."/>
            <person name="Qi Y."/>
            <person name="Xu X."/>
            <person name="Gao Z."/>
            <person name="Pan H."/>
            <person name="Jian J."/>
            <person name="Tian Y."/>
            <person name="Yue Z."/>
            <person name="Xu Y."/>
        </authorList>
    </citation>
    <scope>NUCLEOTIDE SEQUENCE [LARGE SCALE GENOMIC DNA]</scope>
    <source>
        <strain evidence="5">cv. Dabenzi</strain>
    </source>
</reference>
<dbReference type="SMART" id="SM00594">
    <property type="entry name" value="UAS"/>
    <property type="match status" value="1"/>
</dbReference>
<dbReference type="InterPro" id="IPR050730">
    <property type="entry name" value="UBX_domain-protein"/>
</dbReference>
<dbReference type="InterPro" id="IPR001012">
    <property type="entry name" value="UBX_dom"/>
</dbReference>
<reference evidence="6" key="3">
    <citation type="journal article" date="2020" name="Plant Biotechnol. J.">
        <title>The pomegranate (Punica granatum L.) draft genome dissects genetic divergence between soft- and hard-seeded cultivars.</title>
        <authorList>
            <person name="Luo X."/>
            <person name="Li H."/>
            <person name="Wu Z."/>
            <person name="Yao W."/>
            <person name="Zhao P."/>
            <person name="Cao D."/>
            <person name="Yu H."/>
            <person name="Li K."/>
            <person name="Poudel K."/>
            <person name="Zhao D."/>
            <person name="Zhang F."/>
            <person name="Xia X."/>
            <person name="Chen L."/>
            <person name="Wang Q."/>
            <person name="Jing D."/>
            <person name="Cao S."/>
        </authorList>
    </citation>
    <scope>NUCLEOTIDE SEQUENCE [LARGE SCALE GENOMIC DNA]</scope>
</reference>
<dbReference type="PROSITE" id="PS50033">
    <property type="entry name" value="UBX"/>
    <property type="match status" value="1"/>
</dbReference>
<reference evidence="4" key="2">
    <citation type="submission" date="2017-06" db="EMBL/GenBank/DDBJ databases">
        <title>The pomegranate genome and the genomics of punicalagin biosynthesis.</title>
        <authorList>
            <person name="Xu C."/>
        </authorList>
    </citation>
    <scope>NUCLEOTIDE SEQUENCE [LARGE SCALE GENOMIC DNA]</scope>
    <source>
        <tissue evidence="4">Fresh leaf</tissue>
    </source>
</reference>
<dbReference type="CDD" id="cd02958">
    <property type="entry name" value="UAS"/>
    <property type="match status" value="1"/>
</dbReference>
<evidence type="ECO:0000313" key="6">
    <source>
        <dbReference type="Proteomes" id="UP000515151"/>
    </source>
</evidence>
<dbReference type="SUPFAM" id="SSF52833">
    <property type="entry name" value="Thioredoxin-like"/>
    <property type="match status" value="1"/>
</dbReference>
<proteinExistence type="predicted"/>
<evidence type="ECO:0000259" key="3">
    <source>
        <dbReference type="PROSITE" id="PS50033"/>
    </source>
</evidence>
<dbReference type="RefSeq" id="XP_031407503.1">
    <property type="nucleotide sequence ID" value="XM_031551643.1"/>
</dbReference>
<gene>
    <name evidence="7" type="primary">LOC116215854</name>
    <name evidence="4" type="ORF">CDL15_Pgr014816</name>
</gene>
<sequence length="377" mass="42142">MSCSWRENSQGSGEASSRGIVRRMVSLPRTVIGEFSRAVGQGMDMMGLGSRRRQPIPINYPAHPLEEHLVSAVPDEWAFLTAFEQQYGPSHPFFYTCRLTEALKIAEQDKKFLFLYLHSKEHPLTPSFCRETLCSELMVQFLDANFICWGGLAHRGEGSQMAATLQPGSFPFCALVAPAPGNSIAVLRQIEGPISPFELVEILQRTVEEQGPAFGLGSSKAEQEEKVRADRRLREEQDAAYLAALKIDKDKELRKSSQIRDIGRKPVESPKKHYQKPTETRAAIDSTDKVLAPPGKNPQTTQILIRFPNGEKREQSFSCSDEIRSVFRYIDSLGLSAIGPYRLVSSFPRKTYGADQIGMTLRDAGLYPRASLFLEAL</sequence>
<dbReference type="GO" id="GO:0005783">
    <property type="term" value="C:endoplasmic reticulum"/>
    <property type="evidence" value="ECO:0007669"/>
    <property type="project" value="TreeGrafter"/>
</dbReference>
<dbReference type="Pfam" id="PF00789">
    <property type="entry name" value="UBX"/>
    <property type="match status" value="1"/>
</dbReference>
<evidence type="ECO:0000313" key="5">
    <source>
        <dbReference type="Proteomes" id="UP000197138"/>
    </source>
</evidence>
<name>A0A218XZS8_PUNGR</name>
<dbReference type="InterPro" id="IPR036249">
    <property type="entry name" value="Thioredoxin-like_sf"/>
</dbReference>
<reference evidence="7" key="4">
    <citation type="submission" date="2025-04" db="UniProtKB">
        <authorList>
            <consortium name="RefSeq"/>
        </authorList>
    </citation>
    <scope>IDENTIFICATION</scope>
    <source>
        <tissue evidence="7">Leaf</tissue>
    </source>
</reference>
<dbReference type="GO" id="GO:0043130">
    <property type="term" value="F:ubiquitin binding"/>
    <property type="evidence" value="ECO:0007669"/>
    <property type="project" value="TreeGrafter"/>
</dbReference>
<keyword evidence="1" id="KW-0833">Ubl conjugation pathway</keyword>
<dbReference type="EMBL" id="MTKT01000548">
    <property type="protein sequence ID" value="OWM90513.1"/>
    <property type="molecule type" value="Genomic_DNA"/>
</dbReference>
<dbReference type="Proteomes" id="UP000197138">
    <property type="component" value="Unassembled WGS sequence"/>
</dbReference>
<accession>A0A218XZS8</accession>
<dbReference type="PANTHER" id="PTHR23322:SF71">
    <property type="entry name" value="UBIQUITIN-ASSOCIATED (UBA) PROTEIN-RELATED"/>
    <property type="match status" value="1"/>
</dbReference>
<feature type="compositionally biased region" description="Basic and acidic residues" evidence="2">
    <location>
        <begin position="261"/>
        <end position="279"/>
    </location>
</feature>